<dbReference type="GO" id="GO:0032991">
    <property type="term" value="C:protein-containing complex"/>
    <property type="evidence" value="ECO:0007669"/>
    <property type="project" value="UniProtKB-ARBA"/>
</dbReference>
<dbReference type="Pfam" id="PF08311">
    <property type="entry name" value="Mad3_BUB1_I"/>
    <property type="match status" value="1"/>
</dbReference>
<sequence length="1056" mass="119624">MGHGIKHFELKLASMPQSFAKLRLYSRYLRWIEQTYPSVRRSPDLENVLYRCVRDSGQLPNVHNDDDFVDVWIRLTDYCDQPAELFELLFRQGIGTMCAKFYTTWAELLESRHQIARAAAVYAHGLRACAQPLFVLEDRAELFITRYQAECTAQNLDRLTADILTLPPPQTDSRIRSGEVSTRQALAALRLTDTDTSSVKVPVIRTSDRWHPDQKGLGPASNVLAQTPSLQSRPRLVPHSNSDQDRSSVATLLHIVPPLSRSTASAPSGASTRPFGPPTEWQKENLPKAGPWVNEKTHNEVKGILIHILKSHHQHRMEPLDIRTLPYNSYREPVCGMKGITRTEKRNGIWLYALRTTFSCLPHAERVLLCVIFRVSSRLFVVFSDDCSGNNIAQVHCPLQNKFRNANGQQLSVLADVTRKYCFSLTYSLILPNRNLFYYDEPLSSSSLRTSNHHITQMKPNKNHKSRSVKAFREWESDHCLFVVSVYSPTDYRSDTIKDKIYDALNALLRRAKSSDIVVVARDTSAKVDRLSASETQGRVNCGEIGRSACQMTSTESSRPAAPPSDARRIIRPQVKVSVRADREVWWTQKAKEMEEAQKVGNRLTLFQLIRATDPRKPLVSETVKDQNEEEEGLDRWDKVDVEPWTVNLEPSKASEVYDCICSLKCHRASVRNAPKICEHNKSFVFSDFLACEYTESALKALEHKPVTNARVQMASDEKLVDLEYTDDVVLVFEEKTKATAVKRKGLMALHTSSGEVSGPTLKLSTFHTIFGNEPSHGTVTSSVSASGDDVYCEAVQLLNLPSLPPGHLPKDAIFSIPLDARAPCYNLPIHVHRYRFLWCRRRAVPLVTFERECEHFDRPRCGLCDRSQTQNGTSQDWDEEEQHILQEIESITEQQEEDTGSKLFQSEQANIGPKELLGLLRLYGQSLNEKNEGSELSVLSVFKPLPNVLQIYMVLEITCGGYVEITTTYSNERAELNERHTGQIGQASDVNVRQVCGALLFAGQLKFRGRTSFFWTQICESYSRISFTSTVDSTLDSISSDRFSVTRHRMRAYTT</sequence>
<evidence type="ECO:0000256" key="1">
    <source>
        <dbReference type="SAM" id="MobiDB-lite"/>
    </source>
</evidence>
<dbReference type="GO" id="GO:0005634">
    <property type="term" value="C:nucleus"/>
    <property type="evidence" value="ECO:0007669"/>
    <property type="project" value="TreeGrafter"/>
</dbReference>
<dbReference type="InterPro" id="IPR015661">
    <property type="entry name" value="Bub1/Mad3"/>
</dbReference>
<protein>
    <submittedName>
        <fullName evidence="3">Mitotic checkpoint serine/threonine-protein kinase BUB1 beta</fullName>
    </submittedName>
</protein>
<proteinExistence type="predicted"/>
<dbReference type="EMBL" id="DF143213">
    <property type="protein sequence ID" value="GAA51900.1"/>
    <property type="molecule type" value="Genomic_DNA"/>
</dbReference>
<dbReference type="GO" id="GO:0051754">
    <property type="term" value="P:meiotic sister chromatid cohesion, centromeric"/>
    <property type="evidence" value="ECO:0007669"/>
    <property type="project" value="TreeGrafter"/>
</dbReference>
<feature type="region of interest" description="Disordered" evidence="1">
    <location>
        <begin position="260"/>
        <end position="281"/>
    </location>
</feature>
<dbReference type="Proteomes" id="UP000008909">
    <property type="component" value="Unassembled WGS sequence"/>
</dbReference>
<dbReference type="Gene3D" id="1.25.40.430">
    <property type="match status" value="1"/>
</dbReference>
<dbReference type="PROSITE" id="PS51489">
    <property type="entry name" value="BUB1_N"/>
    <property type="match status" value="1"/>
</dbReference>
<feature type="compositionally biased region" description="Polar residues" evidence="1">
    <location>
        <begin position="260"/>
        <end position="271"/>
    </location>
</feature>
<keyword evidence="3" id="KW-0418">Kinase</keyword>
<reference key="2">
    <citation type="submission" date="2011-10" db="EMBL/GenBank/DDBJ databases">
        <title>The genome and transcriptome sequence of Clonorchis sinensis provide insights into the carcinogenic liver fluke.</title>
        <authorList>
            <person name="Wang X."/>
            <person name="Huang Y."/>
            <person name="Chen W."/>
            <person name="Liu H."/>
            <person name="Guo L."/>
            <person name="Chen Y."/>
            <person name="Luo F."/>
            <person name="Zhou W."/>
            <person name="Sun J."/>
            <person name="Mao Q."/>
            <person name="Liang P."/>
            <person name="Zhou C."/>
            <person name="Tian Y."/>
            <person name="Men J."/>
            <person name="Lv X."/>
            <person name="Huang L."/>
            <person name="Zhou J."/>
            <person name="Hu Y."/>
            <person name="Li R."/>
            <person name="Zhang F."/>
            <person name="Lei H."/>
            <person name="Li X."/>
            <person name="Hu X."/>
            <person name="Liang C."/>
            <person name="Xu J."/>
            <person name="Wu Z."/>
            <person name="Yu X."/>
        </authorList>
    </citation>
    <scope>NUCLEOTIDE SEQUENCE</scope>
    <source>
        <strain>Henan</strain>
    </source>
</reference>
<dbReference type="SMART" id="SM00777">
    <property type="entry name" value="Mad3_BUB1_I"/>
    <property type="match status" value="1"/>
</dbReference>
<keyword evidence="3" id="KW-0808">Transferase</keyword>
<feature type="region of interest" description="Disordered" evidence="1">
    <location>
        <begin position="203"/>
        <end position="247"/>
    </location>
</feature>
<evidence type="ECO:0000313" key="4">
    <source>
        <dbReference type="Proteomes" id="UP000008909"/>
    </source>
</evidence>
<dbReference type="PANTHER" id="PTHR14030">
    <property type="entry name" value="MITOTIC CHECKPOINT SERINE/THREONINE-PROTEIN KINASE BUB1"/>
    <property type="match status" value="1"/>
</dbReference>
<reference evidence="3" key="1">
    <citation type="journal article" date="2011" name="Genome Biol.">
        <title>The draft genome of the carcinogenic human liver fluke Clonorchis sinensis.</title>
        <authorList>
            <person name="Wang X."/>
            <person name="Chen W."/>
            <person name="Huang Y."/>
            <person name="Sun J."/>
            <person name="Men J."/>
            <person name="Liu H."/>
            <person name="Luo F."/>
            <person name="Guo L."/>
            <person name="Lv X."/>
            <person name="Deng C."/>
            <person name="Zhou C."/>
            <person name="Fan Y."/>
            <person name="Li X."/>
            <person name="Huang L."/>
            <person name="Hu Y."/>
            <person name="Liang C."/>
            <person name="Hu X."/>
            <person name="Xu J."/>
            <person name="Yu X."/>
        </authorList>
    </citation>
    <scope>NUCLEOTIDE SEQUENCE [LARGE SCALE GENOMIC DNA]</scope>
    <source>
        <strain evidence="3">Henan</strain>
    </source>
</reference>
<dbReference type="GO" id="GO:0004672">
    <property type="term" value="F:protein kinase activity"/>
    <property type="evidence" value="ECO:0007669"/>
    <property type="project" value="TreeGrafter"/>
</dbReference>
<dbReference type="PANTHER" id="PTHR14030:SF4">
    <property type="entry name" value="BUB1 KINASE, ISOFORM A-RELATED"/>
    <property type="match status" value="1"/>
</dbReference>
<organism evidence="3 4">
    <name type="scientific">Clonorchis sinensis</name>
    <name type="common">Chinese liver fluke</name>
    <dbReference type="NCBI Taxonomy" id="79923"/>
    <lineage>
        <taxon>Eukaryota</taxon>
        <taxon>Metazoa</taxon>
        <taxon>Spiralia</taxon>
        <taxon>Lophotrochozoa</taxon>
        <taxon>Platyhelminthes</taxon>
        <taxon>Trematoda</taxon>
        <taxon>Digenea</taxon>
        <taxon>Opisthorchiida</taxon>
        <taxon>Opisthorchiata</taxon>
        <taxon>Opisthorchiidae</taxon>
        <taxon>Clonorchis</taxon>
    </lineage>
</organism>
<accession>G7YG17</accession>
<gene>
    <name evidence="3" type="ORF">CLF_106981</name>
</gene>
<dbReference type="AlphaFoldDB" id="G7YG17"/>
<feature type="domain" description="BUB1 N-terminal" evidence="2">
    <location>
        <begin position="8"/>
        <end position="173"/>
    </location>
</feature>
<name>G7YG17_CLOSI</name>
<evidence type="ECO:0000313" key="3">
    <source>
        <dbReference type="EMBL" id="GAA51900.1"/>
    </source>
</evidence>
<dbReference type="GO" id="GO:0007094">
    <property type="term" value="P:mitotic spindle assembly checkpoint signaling"/>
    <property type="evidence" value="ECO:0007669"/>
    <property type="project" value="InterPro"/>
</dbReference>
<feature type="compositionally biased region" description="Polar residues" evidence="1">
    <location>
        <begin position="223"/>
        <end position="232"/>
    </location>
</feature>
<dbReference type="InterPro" id="IPR013212">
    <property type="entry name" value="Mad3/Bub1_I"/>
</dbReference>
<keyword evidence="4" id="KW-1185">Reference proteome</keyword>
<evidence type="ECO:0000259" key="2">
    <source>
        <dbReference type="PROSITE" id="PS51489"/>
    </source>
</evidence>